<accession>A0AAE1A4W4</accession>
<gene>
    <name evidence="1" type="ORF">RRG08_046346</name>
</gene>
<organism evidence="1 2">
    <name type="scientific">Elysia crispata</name>
    <name type="common">lettuce slug</name>
    <dbReference type="NCBI Taxonomy" id="231223"/>
    <lineage>
        <taxon>Eukaryota</taxon>
        <taxon>Metazoa</taxon>
        <taxon>Spiralia</taxon>
        <taxon>Lophotrochozoa</taxon>
        <taxon>Mollusca</taxon>
        <taxon>Gastropoda</taxon>
        <taxon>Heterobranchia</taxon>
        <taxon>Euthyneura</taxon>
        <taxon>Panpulmonata</taxon>
        <taxon>Sacoglossa</taxon>
        <taxon>Placobranchoidea</taxon>
        <taxon>Plakobranchidae</taxon>
        <taxon>Elysia</taxon>
    </lineage>
</organism>
<name>A0AAE1A4W4_9GAST</name>
<dbReference type="AlphaFoldDB" id="A0AAE1A4W4"/>
<dbReference type="EMBL" id="JAWDGP010002673">
    <property type="protein sequence ID" value="KAK3781042.1"/>
    <property type="molecule type" value="Genomic_DNA"/>
</dbReference>
<dbReference type="Proteomes" id="UP001283361">
    <property type="component" value="Unassembled WGS sequence"/>
</dbReference>
<comment type="caution">
    <text evidence="1">The sequence shown here is derived from an EMBL/GenBank/DDBJ whole genome shotgun (WGS) entry which is preliminary data.</text>
</comment>
<sequence length="72" mass="8138">MNNSRDKNSASRGREDGEMVLLFTHSARPCILAFDTLLFLALSELILELAKLLLTKAGRTYSHEQKKITTRC</sequence>
<evidence type="ECO:0000313" key="1">
    <source>
        <dbReference type="EMBL" id="KAK3781042.1"/>
    </source>
</evidence>
<evidence type="ECO:0000313" key="2">
    <source>
        <dbReference type="Proteomes" id="UP001283361"/>
    </source>
</evidence>
<protein>
    <submittedName>
        <fullName evidence="1">Uncharacterized protein</fullName>
    </submittedName>
</protein>
<proteinExistence type="predicted"/>
<reference evidence="1" key="1">
    <citation type="journal article" date="2023" name="G3 (Bethesda)">
        <title>A reference genome for the long-term kleptoplast-retaining sea slug Elysia crispata morphotype clarki.</title>
        <authorList>
            <person name="Eastman K.E."/>
            <person name="Pendleton A.L."/>
            <person name="Shaikh M.A."/>
            <person name="Suttiyut T."/>
            <person name="Ogas R."/>
            <person name="Tomko P."/>
            <person name="Gavelis G."/>
            <person name="Widhalm J.R."/>
            <person name="Wisecaver J.H."/>
        </authorList>
    </citation>
    <scope>NUCLEOTIDE SEQUENCE</scope>
    <source>
        <strain evidence="1">ECLA1</strain>
    </source>
</reference>
<keyword evidence="2" id="KW-1185">Reference proteome</keyword>